<proteinExistence type="predicted"/>
<protein>
    <submittedName>
        <fullName evidence="5">STN domain-containing protein</fullName>
    </submittedName>
</protein>
<feature type="domain" description="Secretin/TonB short N-terminal" evidence="4">
    <location>
        <begin position="64"/>
        <end position="113"/>
    </location>
</feature>
<name>A0AAE3QLN2_9BACT</name>
<keyword evidence="1" id="KW-0813">Transport</keyword>
<sequence length="539" mass="60420">MSLVWKEVSVLIIKAGVLVCLMGCVSLSAYAQNPSSGKRITMTCEKVPVEQALQRLAQQAGVFFVYSLHFVNAKQTVSFSVKNEPVDDVLTRVCDQIGLLYKKQGKHVILKKKAGIPITVAKAQTKKTVSSSTVAKRPPTEKLNPDTARPVIKEITRIATIPVDTQLISVSDSILLSDTLLTLSDTVTTDTLLVLAIPNTSRDSGLLTVDTTTDEDEADSVLALFLFKNHQPLRRIVTPSRTYTYKPHNSAKSFAHGDDIELFLFGSRMGIDPVTQDSLQTDSLAKSNVSKKNVNKSTTDKKVSTRVKRYKRPFEWGIDGSDFIVGVGVTGFYLNDVTNFAAELQVGLRSLFGVFNVGFLNNGMTRYGVGIGGLFPLGNTSKWSVGGEWTSARLHKREEYIKIKNVYAYTNPYITSYYYADVELTNWYHRLNLSVRRQIIRNAEIEVSTVFHWLTTRYKKEGREASKYAAVNEIDPFFPNELSPNRVLSKKIGDVQSVWVGNPNDFREGGREMLATRKTKLWLSLQISAYYTFDFSRRR</sequence>
<evidence type="ECO:0000259" key="4">
    <source>
        <dbReference type="Pfam" id="PF07660"/>
    </source>
</evidence>
<evidence type="ECO:0000313" key="5">
    <source>
        <dbReference type="EMBL" id="MDJ1479750.1"/>
    </source>
</evidence>
<comment type="caution">
    <text evidence="5">The sequence shown here is derived from an EMBL/GenBank/DDBJ whole genome shotgun (WGS) entry which is preliminary data.</text>
</comment>
<keyword evidence="3" id="KW-0998">Cell outer membrane</keyword>
<keyword evidence="2" id="KW-0472">Membrane</keyword>
<dbReference type="AlphaFoldDB" id="A0AAE3QLN2"/>
<evidence type="ECO:0000313" key="6">
    <source>
        <dbReference type="Proteomes" id="UP001241110"/>
    </source>
</evidence>
<dbReference type="InterPro" id="IPR011662">
    <property type="entry name" value="Secretin/TonB_short_N"/>
</dbReference>
<accession>A0AAE3QLN2</accession>
<gene>
    <name evidence="5" type="ORF">QNI16_04580</name>
</gene>
<dbReference type="Pfam" id="PF07660">
    <property type="entry name" value="STN"/>
    <property type="match status" value="1"/>
</dbReference>
<dbReference type="Proteomes" id="UP001241110">
    <property type="component" value="Unassembled WGS sequence"/>
</dbReference>
<dbReference type="EMBL" id="JASJOS010000002">
    <property type="protein sequence ID" value="MDJ1479750.1"/>
    <property type="molecule type" value="Genomic_DNA"/>
</dbReference>
<evidence type="ECO:0000256" key="3">
    <source>
        <dbReference type="ARBA" id="ARBA00023237"/>
    </source>
</evidence>
<organism evidence="5 6">
    <name type="scientific">Xanthocytophaga flava</name>
    <dbReference type="NCBI Taxonomy" id="3048013"/>
    <lineage>
        <taxon>Bacteria</taxon>
        <taxon>Pseudomonadati</taxon>
        <taxon>Bacteroidota</taxon>
        <taxon>Cytophagia</taxon>
        <taxon>Cytophagales</taxon>
        <taxon>Rhodocytophagaceae</taxon>
        <taxon>Xanthocytophaga</taxon>
    </lineage>
</organism>
<dbReference type="RefSeq" id="WP_313976187.1">
    <property type="nucleotide sequence ID" value="NZ_JASJOS010000002.1"/>
</dbReference>
<evidence type="ECO:0000256" key="2">
    <source>
        <dbReference type="ARBA" id="ARBA00023136"/>
    </source>
</evidence>
<dbReference type="GO" id="GO:0019867">
    <property type="term" value="C:outer membrane"/>
    <property type="evidence" value="ECO:0007669"/>
    <property type="project" value="InterPro"/>
</dbReference>
<evidence type="ECO:0000256" key="1">
    <source>
        <dbReference type="ARBA" id="ARBA00022448"/>
    </source>
</evidence>
<reference evidence="5" key="1">
    <citation type="submission" date="2023-05" db="EMBL/GenBank/DDBJ databases">
        <authorList>
            <person name="Zhang X."/>
        </authorList>
    </citation>
    <scope>NUCLEOTIDE SEQUENCE</scope>
    <source>
        <strain evidence="5">YF14B1</strain>
    </source>
</reference>